<dbReference type="EMBL" id="MJBS01000080">
    <property type="protein sequence ID" value="OHE95634.1"/>
    <property type="molecule type" value="Genomic_DNA"/>
</dbReference>
<feature type="transmembrane region" description="Helical" evidence="2">
    <location>
        <begin position="679"/>
        <end position="701"/>
    </location>
</feature>
<sequence>MMPKRPNDSYRTHRGYYREDDDLTVTEGAIQRERKDWSTYRKTDTFIAIFGAIFIATLLGGAIAVGIYYATGGSPNSQVGQGSNAHIVPRFAGMKYNSNGTQTHGMNSTLSGMATTGTTTLCEDEADETITVTQFLGNTKTASVDTTITTYVQMTLTQTLHKSTQGTTVSSAKPVNATLSGSSIVSLSIPVVTEVITTSVTETEFHTATAHQSNVASESSIASTSEAASEVESSSAQVTSVFLTKTLTQTRKTTVKASPMSTSEEFSSTTTVTPTTVIESTIYVTAEPPASSTQAQCSLEVEDHTVYVTVTETVTPSPSGSLSAQSKTSKTSSKTSSSLAPLSDATDTISVTYTVTIDSLTPPTNRPIFSRSSSKTSSTLISHSKSKSTVIVTQVATQTFIVSIGNGTTVSSQLAHVGTPIFTNLPSSGTAQASIATDVVVITKTITSNVFQTVSASSSSPSADVQTDTQTSVVTVTAIPSSSSSESSQSGKSLITTIYLTDRATQTVTIGGMATVTVRPEQSNSSVSGPSNSTGTETKVITKSVSRVVHTRTTTVSGKIFTSLITVYKNVTATATVGVSSSLSGFSNTTVTATATATSVFELPVTVNTTIYITGTPMMHPTAPSTSQPLFSNGTAATSSTSQVLTTYYFPTLTSTVTEQPMSTSTVVVVSGADKHAEAIMGGCKSCTILLAIFVLGLMVLF</sequence>
<proteinExistence type="predicted"/>
<dbReference type="STRING" id="1209926.A0A1G4B2L9"/>
<keyword evidence="2" id="KW-1133">Transmembrane helix</keyword>
<evidence type="ECO:0000313" key="3">
    <source>
        <dbReference type="EMBL" id="OHE95634.1"/>
    </source>
</evidence>
<keyword evidence="4" id="KW-1185">Reference proteome</keyword>
<keyword evidence="2" id="KW-0472">Membrane</keyword>
<dbReference type="RefSeq" id="XP_022472795.1">
    <property type="nucleotide sequence ID" value="XM_022620696.1"/>
</dbReference>
<dbReference type="AlphaFoldDB" id="A0A1G4B2L9"/>
<dbReference type="Proteomes" id="UP000176998">
    <property type="component" value="Unassembled WGS sequence"/>
</dbReference>
<feature type="transmembrane region" description="Helical" evidence="2">
    <location>
        <begin position="45"/>
        <end position="69"/>
    </location>
</feature>
<dbReference type="OrthoDB" id="4850116at2759"/>
<protein>
    <submittedName>
        <fullName evidence="3">Uncharacterized protein</fullName>
    </submittedName>
</protein>
<keyword evidence="2" id="KW-0812">Transmembrane</keyword>
<name>A0A1G4B2L9_9PEZI</name>
<feature type="region of interest" description="Disordered" evidence="1">
    <location>
        <begin position="314"/>
        <end position="341"/>
    </location>
</feature>
<evidence type="ECO:0000313" key="4">
    <source>
        <dbReference type="Proteomes" id="UP000176998"/>
    </source>
</evidence>
<accession>A0A1G4B2L9</accession>
<reference evidence="3 4" key="1">
    <citation type="submission" date="2016-09" db="EMBL/GenBank/DDBJ databases">
        <authorList>
            <person name="Capua I."/>
            <person name="De Benedictis P."/>
            <person name="Joannis T."/>
            <person name="Lombin L.H."/>
            <person name="Cattoli G."/>
        </authorList>
    </citation>
    <scope>NUCLEOTIDE SEQUENCE [LARGE SCALE GENOMIC DNA]</scope>
    <source>
        <strain evidence="3 4">IMI 309357</strain>
    </source>
</reference>
<gene>
    <name evidence="3" type="ORF">CORC01_09066</name>
</gene>
<comment type="caution">
    <text evidence="3">The sequence shown here is derived from an EMBL/GenBank/DDBJ whole genome shotgun (WGS) entry which is preliminary data.</text>
</comment>
<evidence type="ECO:0000256" key="1">
    <source>
        <dbReference type="SAM" id="MobiDB-lite"/>
    </source>
</evidence>
<evidence type="ECO:0000256" key="2">
    <source>
        <dbReference type="SAM" id="Phobius"/>
    </source>
</evidence>
<dbReference type="GeneID" id="34562206"/>
<organism evidence="3 4">
    <name type="scientific">Colletotrichum orchidophilum</name>
    <dbReference type="NCBI Taxonomy" id="1209926"/>
    <lineage>
        <taxon>Eukaryota</taxon>
        <taxon>Fungi</taxon>
        <taxon>Dikarya</taxon>
        <taxon>Ascomycota</taxon>
        <taxon>Pezizomycotina</taxon>
        <taxon>Sordariomycetes</taxon>
        <taxon>Hypocreomycetidae</taxon>
        <taxon>Glomerellales</taxon>
        <taxon>Glomerellaceae</taxon>
        <taxon>Colletotrichum</taxon>
    </lineage>
</organism>